<reference evidence="1" key="1">
    <citation type="submission" date="2018-04" db="EMBL/GenBank/DDBJ databases">
        <title>WGS assembly of Panicum hallii.</title>
        <authorList>
            <person name="Lovell J."/>
            <person name="Jenkins J."/>
            <person name="Lowry D."/>
            <person name="Mamidi S."/>
            <person name="Sreedasyam A."/>
            <person name="Weng X."/>
            <person name="Barry K."/>
            <person name="Bonette J."/>
            <person name="Campitelli B."/>
            <person name="Daum C."/>
            <person name="Gordon S."/>
            <person name="Gould B."/>
            <person name="Lipzen A."/>
            <person name="Macqueen A."/>
            <person name="Palacio-Mejia J."/>
            <person name="Plott C."/>
            <person name="Shakirov E."/>
            <person name="Shu S."/>
            <person name="Yoshinaga Y."/>
            <person name="Zane M."/>
            <person name="Rokhsar D."/>
            <person name="Grimwood J."/>
            <person name="Schmutz J."/>
            <person name="Juenger T."/>
        </authorList>
    </citation>
    <scope>NUCLEOTIDE SEQUENCE [LARGE SCALE GENOMIC DNA]</scope>
    <source>
        <strain evidence="1">FIL2</strain>
    </source>
</reference>
<evidence type="ECO:0000313" key="1">
    <source>
        <dbReference type="EMBL" id="PAN26388.1"/>
    </source>
</evidence>
<sequence length="90" mass="10190">MMAVSVYMTLPSLVPVPMLRRKKRISSFCVYTIAAMHRPICDDLLLHAIYSTVLLSINYLLDTLMAANCVTSNLIYYYSLLFGSVFRATC</sequence>
<protein>
    <submittedName>
        <fullName evidence="1">Uncharacterized protein</fullName>
    </submittedName>
</protein>
<name>A0A2S3HN27_9POAL</name>
<accession>A0A2S3HN27</accession>
<proteinExistence type="predicted"/>
<dbReference type="Proteomes" id="UP000243499">
    <property type="component" value="Chromosome 5"/>
</dbReference>
<dbReference type="AlphaFoldDB" id="A0A2S3HN27"/>
<dbReference type="EMBL" id="CM008050">
    <property type="protein sequence ID" value="PAN26388.1"/>
    <property type="molecule type" value="Genomic_DNA"/>
</dbReference>
<organism evidence="1">
    <name type="scientific">Panicum hallii</name>
    <dbReference type="NCBI Taxonomy" id="206008"/>
    <lineage>
        <taxon>Eukaryota</taxon>
        <taxon>Viridiplantae</taxon>
        <taxon>Streptophyta</taxon>
        <taxon>Embryophyta</taxon>
        <taxon>Tracheophyta</taxon>
        <taxon>Spermatophyta</taxon>
        <taxon>Magnoliopsida</taxon>
        <taxon>Liliopsida</taxon>
        <taxon>Poales</taxon>
        <taxon>Poaceae</taxon>
        <taxon>PACMAD clade</taxon>
        <taxon>Panicoideae</taxon>
        <taxon>Panicodae</taxon>
        <taxon>Paniceae</taxon>
        <taxon>Panicinae</taxon>
        <taxon>Panicum</taxon>
        <taxon>Panicum sect. Panicum</taxon>
    </lineage>
</organism>
<gene>
    <name evidence="1" type="ORF">PAHAL_5G008800</name>
</gene>
<dbReference type="Gramene" id="PAN26388">
    <property type="protein sequence ID" value="PAN26388"/>
    <property type="gene ID" value="PAHAL_5G008800"/>
</dbReference>